<dbReference type="InterPro" id="IPR001584">
    <property type="entry name" value="Integrase_cat-core"/>
</dbReference>
<name>A0A0G4FN68_9ALVE</name>
<feature type="domain" description="Integrase catalytic" evidence="2">
    <location>
        <begin position="130"/>
        <end position="299"/>
    </location>
</feature>
<sequence>MAVQPAKSLHSCFFSACAGEGKDETSLSAENRKHLLYVLHSHLVHATGERLLLTLREKGVGLSYSLQECKDVRRECRACRKVNFRRRRLKRRGWKAKKRGKRKRAGVEEAPSGVGGDDESEGSDEESSSGDRHPSEKFNRIIYHNIKNMKKKGYGGFRYISVIVDWKFRCVSLKALWSKDHAERHLLSWIRRWEVAGFGKPLIVQSDNGGEFLGEERYLWVYENEGVDNEFGPPGTLEVQAFVERANLTFISLLNKFLLQARILFFMWLAVLPGVANALNDVVHNSIGRFPNACVFGRPSGIPSIFCGDVVRITDPSFRHSLPFEKSERVLFGGVIGPRVVLVLFCRGGRWKALRVHLFHIVLEEWVSVGTRDFDADRRGIDGRKEQEIPSRESDGDFWVRWDADDDRTDGVVGSDDALSDHMDAEGELPPVDPPRGVRSSVLKGVLARESNGALFPAQIDREGEQQLRGVSIARLKKQEDGSFRLTEFDRIAQKDIVERFNLPAEGRLPESILQRLAEEAPQPEPPVPQPVTENSDPVDVDFPSPVDGVVEQVAKEARAAEFVRWSQMTKKQRKAAVRENREKRCKLTEKRISKAMDMHFEVACAVLKAERARKLLQRENKAKGHILATEEEIEQGLFKEADRKELVRWCVCSVFDLSSQTLTPQPGVKGITLRWIRTWKLKEGKRVAKSRLVARGFHDPRDSELLETYSGTADAGLTRVAFVWALSRGW</sequence>
<evidence type="ECO:0000259" key="2">
    <source>
        <dbReference type="PROSITE" id="PS50994"/>
    </source>
</evidence>
<dbReference type="PROSITE" id="PS50994">
    <property type="entry name" value="INTEGRASE"/>
    <property type="match status" value="1"/>
</dbReference>
<protein>
    <recommendedName>
        <fullName evidence="2">Integrase catalytic domain-containing protein</fullName>
    </recommendedName>
</protein>
<dbReference type="EMBL" id="CDMZ01000502">
    <property type="protein sequence ID" value="CEM15689.1"/>
    <property type="molecule type" value="Genomic_DNA"/>
</dbReference>
<dbReference type="GO" id="GO:0015074">
    <property type="term" value="P:DNA integration"/>
    <property type="evidence" value="ECO:0007669"/>
    <property type="project" value="InterPro"/>
</dbReference>
<feature type="compositionally biased region" description="Basic residues" evidence="1">
    <location>
        <begin position="93"/>
        <end position="104"/>
    </location>
</feature>
<proteinExistence type="predicted"/>
<reference evidence="3" key="1">
    <citation type="submission" date="2014-11" db="EMBL/GenBank/DDBJ databases">
        <authorList>
            <person name="Otto D Thomas"/>
            <person name="Naeem Raeece"/>
        </authorList>
    </citation>
    <scope>NUCLEOTIDE SEQUENCE</scope>
</reference>
<dbReference type="InterPro" id="IPR012337">
    <property type="entry name" value="RNaseH-like_sf"/>
</dbReference>
<dbReference type="SUPFAM" id="SSF53098">
    <property type="entry name" value="Ribonuclease H-like"/>
    <property type="match status" value="1"/>
</dbReference>
<organism evidence="3">
    <name type="scientific">Chromera velia CCMP2878</name>
    <dbReference type="NCBI Taxonomy" id="1169474"/>
    <lineage>
        <taxon>Eukaryota</taxon>
        <taxon>Sar</taxon>
        <taxon>Alveolata</taxon>
        <taxon>Colpodellida</taxon>
        <taxon>Chromeraceae</taxon>
        <taxon>Chromera</taxon>
    </lineage>
</organism>
<evidence type="ECO:0000256" key="1">
    <source>
        <dbReference type="SAM" id="MobiDB-lite"/>
    </source>
</evidence>
<dbReference type="GO" id="GO:0003676">
    <property type="term" value="F:nucleic acid binding"/>
    <property type="evidence" value="ECO:0007669"/>
    <property type="project" value="InterPro"/>
</dbReference>
<gene>
    <name evidence="3" type="ORF">Cvel_17917</name>
</gene>
<dbReference type="InterPro" id="IPR036397">
    <property type="entry name" value="RNaseH_sf"/>
</dbReference>
<dbReference type="AlphaFoldDB" id="A0A0G4FN68"/>
<evidence type="ECO:0000313" key="3">
    <source>
        <dbReference type="EMBL" id="CEM15689.1"/>
    </source>
</evidence>
<dbReference type="PhylomeDB" id="A0A0G4FN68"/>
<dbReference type="Gene3D" id="3.30.420.10">
    <property type="entry name" value="Ribonuclease H-like superfamily/Ribonuclease H"/>
    <property type="match status" value="1"/>
</dbReference>
<feature type="compositionally biased region" description="Acidic residues" evidence="1">
    <location>
        <begin position="116"/>
        <end position="128"/>
    </location>
</feature>
<accession>A0A0G4FN68</accession>
<dbReference type="VEuPathDB" id="CryptoDB:Cvel_17917"/>
<feature type="region of interest" description="Disordered" evidence="1">
    <location>
        <begin position="93"/>
        <end position="135"/>
    </location>
</feature>
<feature type="region of interest" description="Disordered" evidence="1">
    <location>
        <begin position="409"/>
        <end position="436"/>
    </location>
</feature>